<keyword evidence="1" id="KW-0812">Transmembrane</keyword>
<proteinExistence type="predicted"/>
<dbReference type="RefSeq" id="YP_009282869.1">
    <property type="nucleotide sequence ID" value="NC_031038.1"/>
</dbReference>
<dbReference type="EMBL" id="KU749310">
    <property type="protein sequence ID" value="AOP31654.1"/>
    <property type="molecule type" value="Genomic_DNA"/>
</dbReference>
<evidence type="ECO:0000313" key="2">
    <source>
        <dbReference type="EMBL" id="AOP31654.1"/>
    </source>
</evidence>
<protein>
    <submittedName>
        <fullName evidence="2">Uncharacterized protein</fullName>
    </submittedName>
</protein>
<reference evidence="2 3" key="1">
    <citation type="journal article" date="2016" name="Virus Genes">
        <title>The genomes of three North American orthopoxviruses.</title>
        <authorList>
            <person name="Smithson C."/>
            <person name="Tang N."/>
            <person name="Sammons S."/>
            <person name="Frace M."/>
            <person name="Batra D."/>
            <person name="Li Y."/>
            <person name="Emerson G.L."/>
            <person name="Carroll D.S."/>
            <person name="Upton C."/>
        </authorList>
    </citation>
    <scope>NUCLEOTIDE SEQUENCE [LARGE SCALE GENOMIC DNA]</scope>
    <source>
        <strain evidence="2 3">WA</strain>
    </source>
</reference>
<evidence type="ECO:0000313" key="3">
    <source>
        <dbReference type="Proteomes" id="UP000201873"/>
    </source>
</evidence>
<evidence type="ECO:0000256" key="1">
    <source>
        <dbReference type="SAM" id="Phobius"/>
    </source>
</evidence>
<keyword evidence="3" id="KW-1185">Reference proteome</keyword>
<keyword evidence="1" id="KW-0472">Membrane</keyword>
<keyword evidence="1" id="KW-1133">Transmembrane helix</keyword>
<organism evidence="2 3">
    <name type="scientific">Skunkpox virus</name>
    <dbReference type="NCBI Taxonomy" id="160796"/>
    <lineage>
        <taxon>Viruses</taxon>
        <taxon>Varidnaviria</taxon>
        <taxon>Bamfordvirae</taxon>
        <taxon>Nucleocytoviricota</taxon>
        <taxon>Pokkesviricetes</taxon>
        <taxon>Chitovirales</taxon>
        <taxon>Poxviridae</taxon>
        <taxon>Chordopoxvirinae</taxon>
        <taxon>Orthopoxvirus</taxon>
        <taxon>Orthopoxvirus skunkpox</taxon>
    </lineage>
</organism>
<sequence length="66" mass="7716">MVDSTHLLVTICVIMYISGIVAHIYLLHQIFPINGLYNNEEYIDNRMEKCCNLCPRICNNQLLKFL</sequence>
<name>A0A1C9KBX2_9POXV</name>
<feature type="transmembrane region" description="Helical" evidence="1">
    <location>
        <begin position="6"/>
        <end position="27"/>
    </location>
</feature>
<accession>A0A1C9KBX2</accession>
<dbReference type="KEGG" id="vg:29057753"/>
<dbReference type="GeneID" id="29057753"/>
<dbReference type="Proteomes" id="UP000201873">
    <property type="component" value="Segment"/>
</dbReference>
<gene>
    <name evidence="2" type="ORF">SKPV-WA-175</name>
</gene>